<dbReference type="Proteomes" id="UP000020595">
    <property type="component" value="Unassembled WGS sequence"/>
</dbReference>
<dbReference type="Pfam" id="PF01522">
    <property type="entry name" value="Polysacc_deac_1"/>
    <property type="match status" value="1"/>
</dbReference>
<evidence type="ECO:0000259" key="2">
    <source>
        <dbReference type="PROSITE" id="PS51677"/>
    </source>
</evidence>
<keyword evidence="1" id="KW-0732">Signal</keyword>
<protein>
    <submittedName>
        <fullName evidence="3">Polysaccharide deacetylase family protein</fullName>
    </submittedName>
</protein>
<gene>
    <name evidence="3" type="ORF">J512_0008</name>
</gene>
<dbReference type="Gene3D" id="3.20.20.370">
    <property type="entry name" value="Glycoside hydrolase/deacetylase"/>
    <property type="match status" value="1"/>
</dbReference>
<dbReference type="AlphaFoldDB" id="A0A009ISE0"/>
<dbReference type="InterPro" id="IPR011330">
    <property type="entry name" value="Glyco_hydro/deAcase_b/a-brl"/>
</dbReference>
<evidence type="ECO:0000256" key="1">
    <source>
        <dbReference type="ARBA" id="ARBA00022729"/>
    </source>
</evidence>
<dbReference type="GO" id="GO:0016810">
    <property type="term" value="F:hydrolase activity, acting on carbon-nitrogen (but not peptide) bonds"/>
    <property type="evidence" value="ECO:0007669"/>
    <property type="project" value="InterPro"/>
</dbReference>
<feature type="domain" description="NodB homology" evidence="2">
    <location>
        <begin position="88"/>
        <end position="269"/>
    </location>
</feature>
<dbReference type="EMBL" id="JEWH01000001">
    <property type="protein sequence ID" value="EXB07614.1"/>
    <property type="molecule type" value="Genomic_DNA"/>
</dbReference>
<dbReference type="InterPro" id="IPR051398">
    <property type="entry name" value="Polysacch_Deacetylase"/>
</dbReference>
<evidence type="ECO:0000313" key="4">
    <source>
        <dbReference type="Proteomes" id="UP000020595"/>
    </source>
</evidence>
<dbReference type="PANTHER" id="PTHR34216:SF7">
    <property type="entry name" value="POLY-BETA-1,6-N-ACETYL-D-GLUCOSAMINE N-DEACETYLASE"/>
    <property type="match status" value="1"/>
</dbReference>
<sequence>MIYILILLVLLTVLFSYKYAWWKPAVDWNRPRVLMYHMVRDHINGAKFNKLRVKPAEFEKQVAWMKAQGFHFVTMHELQENWGNHPAKTVAITFDDGYLDNLQNAYPILEKYQAKATIYVVVDRHDRDWSTYKKEHHNSGELMREAKLNDAQVKQLADSELIEIGSHTLTHANLNKLDDTDCLKELTDSKQWLEQLIEKPVTSFAYPFGIYSDRDVKLAKQSGYSNAVTTIEGIDDEQPDFMQLQRIKISGKDSLFAVKLRLKLGTREG</sequence>
<dbReference type="GO" id="GO:0005975">
    <property type="term" value="P:carbohydrate metabolic process"/>
    <property type="evidence" value="ECO:0007669"/>
    <property type="project" value="InterPro"/>
</dbReference>
<dbReference type="SUPFAM" id="SSF88713">
    <property type="entry name" value="Glycoside hydrolase/deacetylase"/>
    <property type="match status" value="1"/>
</dbReference>
<dbReference type="PANTHER" id="PTHR34216">
    <property type="match status" value="1"/>
</dbReference>
<proteinExistence type="predicted"/>
<name>A0A009ISE0_ACIB9</name>
<organism evidence="3 4">
    <name type="scientific">Acinetobacter baumannii (strain 1295743)</name>
    <dbReference type="NCBI Taxonomy" id="1310613"/>
    <lineage>
        <taxon>Bacteria</taxon>
        <taxon>Pseudomonadati</taxon>
        <taxon>Pseudomonadota</taxon>
        <taxon>Gammaproteobacteria</taxon>
        <taxon>Moraxellales</taxon>
        <taxon>Moraxellaceae</taxon>
        <taxon>Acinetobacter</taxon>
        <taxon>Acinetobacter calcoaceticus/baumannii complex</taxon>
    </lineage>
</organism>
<dbReference type="InterPro" id="IPR002509">
    <property type="entry name" value="NODB_dom"/>
</dbReference>
<comment type="caution">
    <text evidence="3">The sequence shown here is derived from an EMBL/GenBank/DDBJ whole genome shotgun (WGS) entry which is preliminary data.</text>
</comment>
<evidence type="ECO:0000313" key="3">
    <source>
        <dbReference type="EMBL" id="EXB07614.1"/>
    </source>
</evidence>
<dbReference type="PATRIC" id="fig|1310613.3.peg.8"/>
<accession>A0A009ISE0</accession>
<dbReference type="RefSeq" id="WP_000639362.1">
    <property type="nucleotide sequence ID" value="NZ_JEWH01000001.1"/>
</dbReference>
<dbReference type="CDD" id="cd10918">
    <property type="entry name" value="CE4_NodB_like_5s_6s"/>
    <property type="match status" value="1"/>
</dbReference>
<dbReference type="PROSITE" id="PS51677">
    <property type="entry name" value="NODB"/>
    <property type="match status" value="1"/>
</dbReference>
<reference evidence="3 4" key="1">
    <citation type="submission" date="2014-02" db="EMBL/GenBank/DDBJ databases">
        <title>Comparative genomics and transcriptomics to identify genetic mechanisms underlying the emergence of carbapenem resistant Acinetobacter baumannii (CRAb).</title>
        <authorList>
            <person name="Harris A.D."/>
            <person name="Johnson K.J."/>
            <person name="George J."/>
            <person name="Shefchek K."/>
            <person name="Daugherty S.C."/>
            <person name="Parankush S."/>
            <person name="Sadzewicz L."/>
            <person name="Tallon L."/>
            <person name="Sengamalay N."/>
            <person name="Hazen T.H."/>
            <person name="Rasko D.A."/>
        </authorList>
    </citation>
    <scope>NUCLEOTIDE SEQUENCE [LARGE SCALE GENOMIC DNA]</scope>
    <source>
        <strain evidence="3 4">1295743</strain>
    </source>
</reference>